<dbReference type="InterPro" id="IPR052158">
    <property type="entry name" value="INH-QAR"/>
</dbReference>
<reference evidence="5" key="1">
    <citation type="submission" date="2020-07" db="EMBL/GenBank/DDBJ databases">
        <title>Genome sequences of bacteria associated with the marine, planktonic diatom Thalassiosira profunda strain ECT2AJA-044.</title>
        <authorList>
            <person name="Gargas C.B."/>
            <person name="Roberts W.R."/>
            <person name="Alverson A.J."/>
        </authorList>
    </citation>
    <scope>NUCLEOTIDE SEQUENCE</scope>
    <source>
        <strain evidence="5">ECT2AJA-044</strain>
    </source>
</reference>
<name>A0A975I8E4_9RHOB</name>
<keyword evidence="2" id="KW-0238">DNA-binding</keyword>
<dbReference type="RefSeq" id="WP_209357668.1">
    <property type="nucleotide sequence ID" value="NZ_CP060010.1"/>
</dbReference>
<evidence type="ECO:0000256" key="2">
    <source>
        <dbReference type="ARBA" id="ARBA00023125"/>
    </source>
</evidence>
<dbReference type="InterPro" id="IPR009057">
    <property type="entry name" value="Homeodomain-like_sf"/>
</dbReference>
<dbReference type="SUPFAM" id="SSF46689">
    <property type="entry name" value="Homeodomain-like"/>
    <property type="match status" value="1"/>
</dbReference>
<evidence type="ECO:0000313" key="5">
    <source>
        <dbReference type="EMBL" id="QTN36972.1"/>
    </source>
</evidence>
<evidence type="ECO:0000256" key="1">
    <source>
        <dbReference type="ARBA" id="ARBA00023015"/>
    </source>
</evidence>
<dbReference type="AlphaFoldDB" id="A0A975I8E4"/>
<evidence type="ECO:0000259" key="4">
    <source>
        <dbReference type="PROSITE" id="PS01124"/>
    </source>
</evidence>
<dbReference type="PRINTS" id="PR00032">
    <property type="entry name" value="HTHARAC"/>
</dbReference>
<dbReference type="InterPro" id="IPR029062">
    <property type="entry name" value="Class_I_gatase-like"/>
</dbReference>
<dbReference type="Pfam" id="PF12833">
    <property type="entry name" value="HTH_18"/>
    <property type="match status" value="1"/>
</dbReference>
<protein>
    <submittedName>
        <fullName evidence="5">Helix-turn-helix domain-containing protein</fullName>
    </submittedName>
</protein>
<sequence length="310" mass="34046">MPNWTKSTSETETFDILLFDGFSNLCLANTIEPLRAANMISAKPLYHWRILTLSGEPATSSSGLRVTPDSQLGQHSGALLAVMPSYGFRELAGWRSQAALRAAASRYPVIAGLDTGAWLMATAGLLAGYRATIHWEELTGFAERFSDIETVRERFVIDQDRITCSGARAAYDLTHHLIGETHGQALALEVGQLLMARDRSTSGEVTTVDQAISIMAANLEMPLSIGEVARHCGQTQKALETRMQATYGASPRTIYRRLRLNQARKLSRETSLSVREIALRCGYDDPSAFTRAFKSEFGTTPRDLRSADVA</sequence>
<dbReference type="GO" id="GO:0003700">
    <property type="term" value="F:DNA-binding transcription factor activity"/>
    <property type="evidence" value="ECO:0007669"/>
    <property type="project" value="InterPro"/>
</dbReference>
<dbReference type="Gene3D" id="3.40.50.880">
    <property type="match status" value="1"/>
</dbReference>
<dbReference type="InterPro" id="IPR018060">
    <property type="entry name" value="HTH_AraC"/>
</dbReference>
<keyword evidence="1" id="KW-0805">Transcription regulation</keyword>
<dbReference type="Proteomes" id="UP000665026">
    <property type="component" value="Chromosome"/>
</dbReference>
<dbReference type="EMBL" id="CP060010">
    <property type="protein sequence ID" value="QTN36972.1"/>
    <property type="molecule type" value="Genomic_DNA"/>
</dbReference>
<dbReference type="CDD" id="cd03136">
    <property type="entry name" value="GATase1_AraC_ArgR_like"/>
    <property type="match status" value="1"/>
</dbReference>
<dbReference type="PROSITE" id="PS00041">
    <property type="entry name" value="HTH_ARAC_FAMILY_1"/>
    <property type="match status" value="1"/>
</dbReference>
<dbReference type="PROSITE" id="PS01124">
    <property type="entry name" value="HTH_ARAC_FAMILY_2"/>
    <property type="match status" value="1"/>
</dbReference>
<dbReference type="InterPro" id="IPR020449">
    <property type="entry name" value="Tscrpt_reg_AraC-type_HTH"/>
</dbReference>
<dbReference type="PANTHER" id="PTHR43130:SF3">
    <property type="entry name" value="HTH-TYPE TRANSCRIPTIONAL REGULATOR RV1931C"/>
    <property type="match status" value="1"/>
</dbReference>
<organism evidence="5 6">
    <name type="scientific">Cognatishimia activa</name>
    <dbReference type="NCBI Taxonomy" id="1715691"/>
    <lineage>
        <taxon>Bacteria</taxon>
        <taxon>Pseudomonadati</taxon>
        <taxon>Pseudomonadota</taxon>
        <taxon>Alphaproteobacteria</taxon>
        <taxon>Rhodobacterales</taxon>
        <taxon>Paracoccaceae</taxon>
        <taxon>Cognatishimia</taxon>
    </lineage>
</organism>
<dbReference type="InterPro" id="IPR018062">
    <property type="entry name" value="HTH_AraC-typ_CS"/>
</dbReference>
<gene>
    <name evidence="5" type="ORF">HZ995_05535</name>
</gene>
<evidence type="ECO:0000256" key="3">
    <source>
        <dbReference type="ARBA" id="ARBA00023163"/>
    </source>
</evidence>
<proteinExistence type="predicted"/>
<dbReference type="SUPFAM" id="SSF52317">
    <property type="entry name" value="Class I glutamine amidotransferase-like"/>
    <property type="match status" value="1"/>
</dbReference>
<dbReference type="KEGG" id="cact:HZ995_05535"/>
<dbReference type="PANTHER" id="PTHR43130">
    <property type="entry name" value="ARAC-FAMILY TRANSCRIPTIONAL REGULATOR"/>
    <property type="match status" value="1"/>
</dbReference>
<dbReference type="GO" id="GO:0043565">
    <property type="term" value="F:sequence-specific DNA binding"/>
    <property type="evidence" value="ECO:0007669"/>
    <property type="project" value="InterPro"/>
</dbReference>
<dbReference type="SMART" id="SM00342">
    <property type="entry name" value="HTH_ARAC"/>
    <property type="match status" value="1"/>
</dbReference>
<accession>A0A975I8E4</accession>
<dbReference type="Gene3D" id="1.10.10.60">
    <property type="entry name" value="Homeodomain-like"/>
    <property type="match status" value="1"/>
</dbReference>
<evidence type="ECO:0000313" key="6">
    <source>
        <dbReference type="Proteomes" id="UP000665026"/>
    </source>
</evidence>
<feature type="domain" description="HTH araC/xylS-type" evidence="4">
    <location>
        <begin position="209"/>
        <end position="307"/>
    </location>
</feature>
<keyword evidence="3" id="KW-0804">Transcription</keyword>